<comment type="caution">
    <text evidence="2">The sequence shown here is derived from an EMBL/GenBank/DDBJ whole genome shotgun (WGS) entry which is preliminary data.</text>
</comment>
<dbReference type="AlphaFoldDB" id="A0A0F9WWT3"/>
<accession>A0A0F9WWT3</accession>
<protein>
    <submittedName>
        <fullName evidence="2">Ankyrin repeat domain-containing protein</fullName>
    </submittedName>
</protein>
<dbReference type="PANTHER" id="PTHR24120">
    <property type="entry name" value="GH07239P"/>
    <property type="match status" value="1"/>
</dbReference>
<dbReference type="PROSITE" id="PS50088">
    <property type="entry name" value="ANK_REPEAT"/>
    <property type="match status" value="5"/>
</dbReference>
<organism evidence="2 3">
    <name type="scientific">Trichoderma harzianum</name>
    <name type="common">Hypocrea lixii</name>
    <dbReference type="NCBI Taxonomy" id="5544"/>
    <lineage>
        <taxon>Eukaryota</taxon>
        <taxon>Fungi</taxon>
        <taxon>Dikarya</taxon>
        <taxon>Ascomycota</taxon>
        <taxon>Pezizomycotina</taxon>
        <taxon>Sordariomycetes</taxon>
        <taxon>Hypocreomycetidae</taxon>
        <taxon>Hypocreales</taxon>
        <taxon>Hypocreaceae</taxon>
        <taxon>Trichoderma</taxon>
    </lineage>
</organism>
<reference evidence="3" key="1">
    <citation type="journal article" date="2015" name="Genome Announc.">
        <title>Draft whole-genome sequence of the biocontrol agent Trichoderma harzianum T6776.</title>
        <authorList>
            <person name="Baroncelli R."/>
            <person name="Piaggeschi G."/>
            <person name="Fiorini L."/>
            <person name="Bertolini E."/>
            <person name="Zapparata A."/>
            <person name="Pe M.E."/>
            <person name="Sarrocco S."/>
            <person name="Vannacci G."/>
        </authorList>
    </citation>
    <scope>NUCLEOTIDE SEQUENCE [LARGE SCALE GENOMIC DNA]</scope>
    <source>
        <strain evidence="3">T6776</strain>
    </source>
</reference>
<dbReference type="SMART" id="SM00248">
    <property type="entry name" value="ANK"/>
    <property type="match status" value="5"/>
</dbReference>
<feature type="repeat" description="ANK" evidence="1">
    <location>
        <begin position="111"/>
        <end position="143"/>
    </location>
</feature>
<dbReference type="PANTHER" id="PTHR24120:SF4">
    <property type="entry name" value="GH07239P"/>
    <property type="match status" value="1"/>
</dbReference>
<gene>
    <name evidence="2" type="ORF">THAR02_10290</name>
</gene>
<feature type="repeat" description="ANK" evidence="1">
    <location>
        <begin position="177"/>
        <end position="209"/>
    </location>
</feature>
<evidence type="ECO:0000256" key="1">
    <source>
        <dbReference type="PROSITE-ProRule" id="PRU00023"/>
    </source>
</evidence>
<evidence type="ECO:0000313" key="3">
    <source>
        <dbReference type="Proteomes" id="UP000034112"/>
    </source>
</evidence>
<feature type="repeat" description="ANK" evidence="1">
    <location>
        <begin position="144"/>
        <end position="176"/>
    </location>
</feature>
<keyword evidence="1" id="KW-0040">ANK repeat</keyword>
<feature type="repeat" description="ANK" evidence="1">
    <location>
        <begin position="243"/>
        <end position="275"/>
    </location>
</feature>
<sequence>MAIPSALYWHYSITTCEAHNILAELCVLYLSLFNSGVSPTMEADGKTSYFTDSNAFLNYLAKNWGAHFREAYITDDAAIIPASLRICDPGSKSYLVWFKINRRSTYQSPTGNVTDLIIASYYGHLAVVKLLVKRGVDIEAKDGSGRTPLLLAAENGHEAIVKLLAKKGADIKAKDRDGQTPLLLAAENGHEAIVELLAEKGADIEAKNGYGQTPLSWAAEDGHGAIVELLVEKGADIEAKDKDGRTPLLLAAENGHGGIVELLVEKRAEIEAEDRDSWMPLL</sequence>
<feature type="repeat" description="ANK" evidence="1">
    <location>
        <begin position="210"/>
        <end position="242"/>
    </location>
</feature>
<dbReference type="OrthoDB" id="4900387at2759"/>
<dbReference type="Gene3D" id="1.25.40.20">
    <property type="entry name" value="Ankyrin repeat-containing domain"/>
    <property type="match status" value="3"/>
</dbReference>
<dbReference type="SUPFAM" id="SSF48403">
    <property type="entry name" value="Ankyrin repeat"/>
    <property type="match status" value="1"/>
</dbReference>
<dbReference type="EMBL" id="JOKZ01000533">
    <property type="protein sequence ID" value="KKO97610.1"/>
    <property type="molecule type" value="Genomic_DNA"/>
</dbReference>
<dbReference type="Pfam" id="PF13637">
    <property type="entry name" value="Ank_4"/>
    <property type="match status" value="1"/>
</dbReference>
<dbReference type="Pfam" id="PF12796">
    <property type="entry name" value="Ank_2"/>
    <property type="match status" value="1"/>
</dbReference>
<name>A0A0F9WWT3_TRIHA</name>
<dbReference type="InterPro" id="IPR002110">
    <property type="entry name" value="Ankyrin_rpt"/>
</dbReference>
<dbReference type="OMA" id="THAQRIC"/>
<proteinExistence type="predicted"/>
<dbReference type="PROSITE" id="PS50297">
    <property type="entry name" value="ANK_REP_REGION"/>
    <property type="match status" value="5"/>
</dbReference>
<dbReference type="PRINTS" id="PR01415">
    <property type="entry name" value="ANKYRIN"/>
</dbReference>
<dbReference type="Proteomes" id="UP000034112">
    <property type="component" value="Unassembled WGS sequence"/>
</dbReference>
<evidence type="ECO:0000313" key="2">
    <source>
        <dbReference type="EMBL" id="KKO97610.1"/>
    </source>
</evidence>
<dbReference type="InterPro" id="IPR036770">
    <property type="entry name" value="Ankyrin_rpt-contain_sf"/>
</dbReference>